<evidence type="ECO:0000313" key="5">
    <source>
        <dbReference type="EMBL" id="EKY29255.1"/>
    </source>
</evidence>
<dbReference type="PROSITE" id="PS51000">
    <property type="entry name" value="HTH_DEOR_2"/>
    <property type="match status" value="1"/>
</dbReference>
<keyword evidence="3" id="KW-0804">Transcription</keyword>
<organism evidence="5 6">
    <name type="scientific">Clostridium celatum DSM 1785</name>
    <dbReference type="NCBI Taxonomy" id="545697"/>
    <lineage>
        <taxon>Bacteria</taxon>
        <taxon>Bacillati</taxon>
        <taxon>Bacillota</taxon>
        <taxon>Clostridia</taxon>
        <taxon>Eubacteriales</taxon>
        <taxon>Clostridiaceae</taxon>
        <taxon>Clostridium</taxon>
    </lineage>
</organism>
<dbReference type="SUPFAM" id="SSF100950">
    <property type="entry name" value="NagB/RpiA/CoA transferase-like"/>
    <property type="match status" value="1"/>
</dbReference>
<protein>
    <submittedName>
        <fullName evidence="5">Transcriptional regulator, DeoR family</fullName>
    </submittedName>
</protein>
<dbReference type="HOGENOM" id="CLU_060699_1_2_9"/>
<name>L1QNH3_9CLOT</name>
<dbReference type="PROSITE" id="PS00894">
    <property type="entry name" value="HTH_DEOR_1"/>
    <property type="match status" value="1"/>
</dbReference>
<comment type="caution">
    <text evidence="5">The sequence shown here is derived from an EMBL/GenBank/DDBJ whole genome shotgun (WGS) entry which is preliminary data.</text>
</comment>
<dbReference type="Gene3D" id="3.40.50.1360">
    <property type="match status" value="1"/>
</dbReference>
<dbReference type="InterPro" id="IPR001034">
    <property type="entry name" value="DeoR_HTH"/>
</dbReference>
<feature type="domain" description="HTH deoR-type" evidence="4">
    <location>
        <begin position="6"/>
        <end position="61"/>
    </location>
</feature>
<dbReference type="GO" id="GO:0003700">
    <property type="term" value="F:DNA-binding transcription factor activity"/>
    <property type="evidence" value="ECO:0007669"/>
    <property type="project" value="InterPro"/>
</dbReference>
<evidence type="ECO:0000259" key="4">
    <source>
        <dbReference type="PROSITE" id="PS51000"/>
    </source>
</evidence>
<dbReference type="InterPro" id="IPR018356">
    <property type="entry name" value="Tscrpt_reg_HTH_DeoR_CS"/>
</dbReference>
<evidence type="ECO:0000256" key="3">
    <source>
        <dbReference type="ARBA" id="ARBA00023163"/>
    </source>
</evidence>
<dbReference type="STRING" id="545697.HMPREF0216_00309"/>
<keyword evidence="2" id="KW-0238">DNA-binding</keyword>
<keyword evidence="1" id="KW-0805">Transcription regulation</keyword>
<dbReference type="PANTHER" id="PTHR30363">
    <property type="entry name" value="HTH-TYPE TRANSCRIPTIONAL REGULATOR SRLR-RELATED"/>
    <property type="match status" value="1"/>
</dbReference>
<evidence type="ECO:0000313" key="6">
    <source>
        <dbReference type="Proteomes" id="UP000010420"/>
    </source>
</evidence>
<dbReference type="SUPFAM" id="SSF46785">
    <property type="entry name" value="Winged helix' DNA-binding domain"/>
    <property type="match status" value="1"/>
</dbReference>
<dbReference type="InterPro" id="IPR036388">
    <property type="entry name" value="WH-like_DNA-bd_sf"/>
</dbReference>
<dbReference type="Pfam" id="PF08220">
    <property type="entry name" value="HTH_DeoR"/>
    <property type="match status" value="1"/>
</dbReference>
<dbReference type="PRINTS" id="PR00037">
    <property type="entry name" value="HTHLACR"/>
</dbReference>
<dbReference type="Proteomes" id="UP000010420">
    <property type="component" value="Unassembled WGS sequence"/>
</dbReference>
<dbReference type="EMBL" id="AMEZ01000012">
    <property type="protein sequence ID" value="EKY29255.1"/>
    <property type="molecule type" value="Genomic_DNA"/>
</dbReference>
<dbReference type="AlphaFoldDB" id="L1QNH3"/>
<reference evidence="5 6" key="1">
    <citation type="submission" date="2012-05" db="EMBL/GenBank/DDBJ databases">
        <authorList>
            <person name="Weinstock G."/>
            <person name="Sodergren E."/>
            <person name="Lobos E.A."/>
            <person name="Fulton L."/>
            <person name="Fulton R."/>
            <person name="Courtney L."/>
            <person name="Fronick C."/>
            <person name="O'Laughlin M."/>
            <person name="Godfrey J."/>
            <person name="Wilson R.M."/>
            <person name="Miner T."/>
            <person name="Farmer C."/>
            <person name="Delehaunty K."/>
            <person name="Cordes M."/>
            <person name="Minx P."/>
            <person name="Tomlinson C."/>
            <person name="Chen J."/>
            <person name="Wollam A."/>
            <person name="Pepin K.H."/>
            <person name="Bhonagiri V."/>
            <person name="Zhang X."/>
            <person name="Suruliraj S."/>
            <person name="Warren W."/>
            <person name="Mitreva M."/>
            <person name="Mardis E.R."/>
            <person name="Wilson R.K."/>
        </authorList>
    </citation>
    <scope>NUCLEOTIDE SEQUENCE [LARGE SCALE GENOMIC DNA]</scope>
    <source>
        <strain evidence="5 6">DSM 1785</strain>
    </source>
</reference>
<dbReference type="InterPro" id="IPR014036">
    <property type="entry name" value="DeoR-like_C"/>
</dbReference>
<proteinExistence type="predicted"/>
<dbReference type="PANTHER" id="PTHR30363:SF44">
    <property type="entry name" value="AGA OPERON TRANSCRIPTIONAL REPRESSOR-RELATED"/>
    <property type="match status" value="1"/>
</dbReference>
<evidence type="ECO:0000256" key="1">
    <source>
        <dbReference type="ARBA" id="ARBA00023015"/>
    </source>
</evidence>
<dbReference type="GO" id="GO:0003677">
    <property type="term" value="F:DNA binding"/>
    <property type="evidence" value="ECO:0007669"/>
    <property type="project" value="UniProtKB-KW"/>
</dbReference>
<gene>
    <name evidence="5" type="ORF">HMPREF0216_00309</name>
</gene>
<dbReference type="SMART" id="SM00420">
    <property type="entry name" value="HTH_DEOR"/>
    <property type="match status" value="1"/>
</dbReference>
<keyword evidence="6" id="KW-1185">Reference proteome</keyword>
<sequence>MKSLLAIERRQKIVDIIQEKKKVLVQELAVDFSVTEETIRRDLEKLENQGILKRTYGGAIINQGTNADMPLSVREISNKEAKMKIAERVSNIIEDGDTLMLDSSSTAFYVAKCIKRSNKKITLITNSLKVLIELQDIDNINIIVSGGKFRASAKSFIGKWSQSVIENYYVNKAIICCNGMDIERGVMDSNEEEATIKKFMAKSADKVFLVVDSLKFNKRSFVKIMDFEDVDYLYTDEPLTRNWQRVLEENDVKVEICN</sequence>
<dbReference type="InterPro" id="IPR050313">
    <property type="entry name" value="Carb_Metab_HTH_regulators"/>
</dbReference>
<dbReference type="InterPro" id="IPR036390">
    <property type="entry name" value="WH_DNA-bd_sf"/>
</dbReference>
<accession>L1QNH3</accession>
<dbReference type="Gene3D" id="1.10.10.10">
    <property type="entry name" value="Winged helix-like DNA-binding domain superfamily/Winged helix DNA-binding domain"/>
    <property type="match status" value="1"/>
</dbReference>
<dbReference type="RefSeq" id="WP_005210279.1">
    <property type="nucleotide sequence ID" value="NZ_KB291606.1"/>
</dbReference>
<dbReference type="eggNOG" id="COG1349">
    <property type="taxonomic scope" value="Bacteria"/>
</dbReference>
<dbReference type="InterPro" id="IPR037171">
    <property type="entry name" value="NagB/RpiA_transferase-like"/>
</dbReference>
<evidence type="ECO:0000256" key="2">
    <source>
        <dbReference type="ARBA" id="ARBA00023125"/>
    </source>
</evidence>
<dbReference type="Pfam" id="PF00455">
    <property type="entry name" value="DeoRC"/>
    <property type="match status" value="1"/>
</dbReference>
<dbReference type="PATRIC" id="fig|545697.3.peg.302"/>
<dbReference type="SMART" id="SM01134">
    <property type="entry name" value="DeoRC"/>
    <property type="match status" value="1"/>
</dbReference>